<protein>
    <submittedName>
        <fullName evidence="3">Predicted dithiol-disulfide isomerase, DsbA family</fullName>
    </submittedName>
</protein>
<gene>
    <name evidence="3" type="ORF">SAMN02745941_00542</name>
</gene>
<evidence type="ECO:0000313" key="3">
    <source>
        <dbReference type="EMBL" id="SHH62906.1"/>
    </source>
</evidence>
<name>A0A1M5UJA2_9CLOT</name>
<dbReference type="SUPFAM" id="SSF52833">
    <property type="entry name" value="Thioredoxin-like"/>
    <property type="match status" value="1"/>
</dbReference>
<evidence type="ECO:0000313" key="4">
    <source>
        <dbReference type="Proteomes" id="UP000184241"/>
    </source>
</evidence>
<evidence type="ECO:0000256" key="1">
    <source>
        <dbReference type="SAM" id="MobiDB-lite"/>
    </source>
</evidence>
<dbReference type="CDD" id="cd03024">
    <property type="entry name" value="DsbA_FrnE"/>
    <property type="match status" value="1"/>
</dbReference>
<feature type="region of interest" description="Disordered" evidence="1">
    <location>
        <begin position="215"/>
        <end position="239"/>
    </location>
</feature>
<organism evidence="3 4">
    <name type="scientific">Clostridium intestinale DSM 6191</name>
    <dbReference type="NCBI Taxonomy" id="1121320"/>
    <lineage>
        <taxon>Bacteria</taxon>
        <taxon>Bacillati</taxon>
        <taxon>Bacillota</taxon>
        <taxon>Clostridia</taxon>
        <taxon>Eubacteriales</taxon>
        <taxon>Clostridiaceae</taxon>
        <taxon>Clostridium</taxon>
    </lineage>
</organism>
<dbReference type="PANTHER" id="PTHR13887">
    <property type="entry name" value="GLUTATHIONE S-TRANSFERASE KAPPA"/>
    <property type="match status" value="1"/>
</dbReference>
<dbReference type="InterPro" id="IPR036249">
    <property type="entry name" value="Thioredoxin-like_sf"/>
</dbReference>
<feature type="compositionally biased region" description="Polar residues" evidence="1">
    <location>
        <begin position="215"/>
        <end position="232"/>
    </location>
</feature>
<proteinExistence type="predicted"/>
<dbReference type="InterPro" id="IPR001853">
    <property type="entry name" value="DSBA-like_thioredoxin_dom"/>
</dbReference>
<dbReference type="Pfam" id="PF01323">
    <property type="entry name" value="DSBA"/>
    <property type="match status" value="1"/>
</dbReference>
<reference evidence="3 4" key="1">
    <citation type="submission" date="2016-11" db="EMBL/GenBank/DDBJ databases">
        <authorList>
            <person name="Jaros S."/>
            <person name="Januszkiewicz K."/>
            <person name="Wedrychowicz H."/>
        </authorList>
    </citation>
    <scope>NUCLEOTIDE SEQUENCE [LARGE SCALE GENOMIC DNA]</scope>
    <source>
        <strain evidence="3 4">DSM 6191</strain>
    </source>
</reference>
<dbReference type="GO" id="GO:0016491">
    <property type="term" value="F:oxidoreductase activity"/>
    <property type="evidence" value="ECO:0007669"/>
    <property type="project" value="InterPro"/>
</dbReference>
<dbReference type="GO" id="GO:0016853">
    <property type="term" value="F:isomerase activity"/>
    <property type="evidence" value="ECO:0007669"/>
    <property type="project" value="UniProtKB-KW"/>
</dbReference>
<dbReference type="Proteomes" id="UP000184241">
    <property type="component" value="Unassembled WGS sequence"/>
</dbReference>
<dbReference type="EMBL" id="FQXU01000003">
    <property type="protein sequence ID" value="SHH62906.1"/>
    <property type="molecule type" value="Genomic_DNA"/>
</dbReference>
<keyword evidence="3" id="KW-0413">Isomerase</keyword>
<dbReference type="RefSeq" id="WP_073016437.1">
    <property type="nucleotide sequence ID" value="NZ_FQXU01000003.1"/>
</dbReference>
<feature type="domain" description="DSBA-like thioredoxin" evidence="2">
    <location>
        <begin position="3"/>
        <end position="204"/>
    </location>
</feature>
<evidence type="ECO:0000259" key="2">
    <source>
        <dbReference type="Pfam" id="PF01323"/>
    </source>
</evidence>
<accession>A0A1M5UJA2</accession>
<dbReference type="AlphaFoldDB" id="A0A1M5UJA2"/>
<dbReference type="Gene3D" id="3.40.30.10">
    <property type="entry name" value="Glutaredoxin"/>
    <property type="match status" value="1"/>
</dbReference>
<sequence length="239" mass="26878">MKIEIWSDFVCPFCYIGKRRLEVALDKFEHKNEVELVFRSFELDPNARKEYKESIHELIANKYGIPVEQAKASNDQLILQAKALGLDYNFDDLKPTNTFDAHRLVHFAKTYGKDKELTERLLKAYFVDSLNLSDHNVLSELASEVGVDGAKALMVLESDEYTSEVRLDEQTASNIGVTGVPFFVFNNKYAVSGAQPPELFLEVLEKVKSEELSETSAESITTDIDSADSETCSDGKCSI</sequence>
<dbReference type="PANTHER" id="PTHR13887:SF41">
    <property type="entry name" value="THIOREDOXIN SUPERFAMILY PROTEIN"/>
    <property type="match status" value="1"/>
</dbReference>